<feature type="region of interest" description="Disordered" evidence="1">
    <location>
        <begin position="200"/>
        <end position="226"/>
    </location>
</feature>
<evidence type="ECO:0000259" key="2">
    <source>
        <dbReference type="Pfam" id="PF05658"/>
    </source>
</evidence>
<protein>
    <submittedName>
        <fullName evidence="5">Hemagglutinin</fullName>
    </submittedName>
</protein>
<evidence type="ECO:0000313" key="5">
    <source>
        <dbReference type="EMBL" id="RDK02220.1"/>
    </source>
</evidence>
<evidence type="ECO:0000256" key="1">
    <source>
        <dbReference type="SAM" id="MobiDB-lite"/>
    </source>
</evidence>
<feature type="domain" description="Trimeric autotransporter adhesin YadA-like head" evidence="2">
    <location>
        <begin position="812"/>
        <end position="834"/>
    </location>
</feature>
<proteinExistence type="predicted"/>
<feature type="domain" description="Trimeric autotransporter adhesin YadA-like stalk" evidence="3">
    <location>
        <begin position="335"/>
        <end position="379"/>
    </location>
</feature>
<sequence length="895" mass="87902">MNKSYISVWNDASGTWVAAPETAKARCGGRTASSSAISSGRDAAARPGTPLKAAFMPIAMAFGVAMLPGTAAAQATTGKGGLELCPGGVGGVGSSWGPLSSNIGFMDCHGANGSSGMSFSLNNSADDSGANGYNSDNITARVTGFDDGRLELKGMGGITMLNEVNLSGHKITGLAAGNVSSASMDAVNGDQLYQRTRYFQANSPSSDRSTDAQAKGASSVASGPSSMAIGNRSSAYGANAVAIADNAVALGAGSVASRSDTVSIGYLSADGKSQYTRQITNVTAGAAGTDAVNVDQLNAAIASVGGGGGGVAENAVTYDSSASSLITLKGATGTKITNLTAGDISSGWSTDAVNGSQLYQTNQNVTNVANNVANLSSNLANVTNVVNNIVSNGIAGSELVVTYDTSARDTVTLGGANHANAVKLTNVAPGDISSASSTDAVNGGQLYTTNRNLNALANNVGEIGVSIYNRGVKYFHTNSTLADSSAVGTDSVAIGGFSIAKANNSVSLGSNSMADRPNTVSVGAAGSERQITNVLRGTQDTDAVNLGQMNAALAKIPGGGSPDAVIYDTSAHDNLTLGGTGAKAAVGLTNVAAGQITSNSTDAVNGSQLYSTANSVAVALGGGSSVSPSGTVTRPSYKLSSGTYADVGAALAGIDSSVSTINNSITDTTKYIKVVSASAAALATSGEAVAIGGGAYASGAGSLALGSGARSQFANSVAIGSNSSTTQMNTVSVGSKGSERRIVNVANGVAPSDVVTLAQLTELQNTLTQQVAQRSTGVKSLLVRAATPVTSYIAVSSNVTVGTTTSTDNALDAMAIGPTTTALGEGSLAVGAGAATARAGSTAVGTRAGALALNATVIGSGATTSNYADNGVAIGYQANSQGADSLALGSRGQTN</sequence>
<dbReference type="Gene3D" id="1.20.5.170">
    <property type="match status" value="3"/>
</dbReference>
<dbReference type="RefSeq" id="WP_279635186.1">
    <property type="nucleotide sequence ID" value="NZ_QHKS01000008.1"/>
</dbReference>
<dbReference type="GO" id="GO:0019867">
    <property type="term" value="C:outer membrane"/>
    <property type="evidence" value="ECO:0007669"/>
    <property type="project" value="InterPro"/>
</dbReference>
<feature type="domain" description="Trimeric autotransporter adhesin YadA-like head" evidence="2">
    <location>
        <begin position="869"/>
        <end position="890"/>
    </location>
</feature>
<feature type="domain" description="Trimeric autotransporter adhesin YadA-like stalk" evidence="3">
    <location>
        <begin position="423"/>
        <end position="461"/>
    </location>
</feature>
<feature type="domain" description="Trimeric autotransporter adhesin YadA-like stalk" evidence="3">
    <location>
        <begin position="278"/>
        <end position="317"/>
    </location>
</feature>
<evidence type="ECO:0000313" key="6">
    <source>
        <dbReference type="Proteomes" id="UP000254875"/>
    </source>
</evidence>
<dbReference type="SUPFAM" id="SSF101967">
    <property type="entry name" value="Adhesin YadA, collagen-binding domain"/>
    <property type="match status" value="6"/>
</dbReference>
<dbReference type="InterPro" id="IPR008640">
    <property type="entry name" value="Adhesin_Head_dom"/>
</dbReference>
<dbReference type="Pfam" id="PF05662">
    <property type="entry name" value="YadA_stalk"/>
    <property type="match status" value="7"/>
</dbReference>
<dbReference type="InterPro" id="IPR011049">
    <property type="entry name" value="Serralysin-like_metalloprot_C"/>
</dbReference>
<dbReference type="Gene3D" id="6.10.250.2040">
    <property type="match status" value="1"/>
</dbReference>
<gene>
    <name evidence="5" type="ORF">DLM46_13425</name>
</gene>
<feature type="domain" description="Trimeric autotransporter adhesin YadA-like stalk" evidence="3">
    <location>
        <begin position="170"/>
        <end position="197"/>
    </location>
</feature>
<feature type="domain" description="ESPR" evidence="4">
    <location>
        <begin position="1"/>
        <end position="42"/>
    </location>
</feature>
<feature type="domain" description="Trimeric autotransporter adhesin YadA-like head" evidence="2">
    <location>
        <begin position="683"/>
        <end position="709"/>
    </location>
</feature>
<dbReference type="Proteomes" id="UP000254875">
    <property type="component" value="Unassembled WGS sequence"/>
</dbReference>
<feature type="domain" description="Trimeric autotransporter adhesin YadA-like head" evidence="2">
    <location>
        <begin position="486"/>
        <end position="512"/>
    </location>
</feature>
<dbReference type="Pfam" id="PF13018">
    <property type="entry name" value="ESPR"/>
    <property type="match status" value="1"/>
</dbReference>
<comment type="caution">
    <text evidence="5">The sequence shown here is derived from an EMBL/GenBank/DDBJ whole genome shotgun (WGS) entry which is preliminary data.</text>
</comment>
<dbReference type="AlphaFoldDB" id="A0A370N9C9"/>
<feature type="domain" description="Trimeric autotransporter adhesin YadA-like stalk" evidence="3">
    <location>
        <begin position="589"/>
        <end position="630"/>
    </location>
</feature>
<keyword evidence="6" id="KW-1185">Reference proteome</keyword>
<feature type="non-terminal residue" evidence="5">
    <location>
        <position position="895"/>
    </location>
</feature>
<dbReference type="Gene3D" id="2.150.10.10">
    <property type="entry name" value="Serralysin-like metalloprotease, C-terminal"/>
    <property type="match status" value="3"/>
</dbReference>
<feature type="domain" description="Trimeric autotransporter adhesin YadA-like head" evidence="2">
    <location>
        <begin position="221"/>
        <end position="243"/>
    </location>
</feature>
<dbReference type="InterPro" id="IPR024973">
    <property type="entry name" value="ESPR"/>
</dbReference>
<organism evidence="5 6">
    <name type="scientific">Paraburkholderia lacunae</name>
    <dbReference type="NCBI Taxonomy" id="2211104"/>
    <lineage>
        <taxon>Bacteria</taxon>
        <taxon>Pseudomonadati</taxon>
        <taxon>Pseudomonadota</taxon>
        <taxon>Betaproteobacteria</taxon>
        <taxon>Burkholderiales</taxon>
        <taxon>Burkholderiaceae</taxon>
        <taxon>Paraburkholderia</taxon>
    </lineage>
</organism>
<dbReference type="Gene3D" id="2.60.40.4050">
    <property type="match status" value="2"/>
</dbReference>
<feature type="domain" description="Trimeric autotransporter adhesin YadA-like stalk" evidence="3">
    <location>
        <begin position="741"/>
        <end position="780"/>
    </location>
</feature>
<feature type="domain" description="Trimeric autotransporter adhesin YadA-like head" evidence="2">
    <location>
        <begin position="245"/>
        <end position="267"/>
    </location>
</feature>
<evidence type="ECO:0000259" key="4">
    <source>
        <dbReference type="Pfam" id="PF13018"/>
    </source>
</evidence>
<feature type="domain" description="Trimeric autotransporter adhesin YadA-like head" evidence="2">
    <location>
        <begin position="715"/>
        <end position="735"/>
    </location>
</feature>
<dbReference type="InterPro" id="IPR008635">
    <property type="entry name" value="Coiled_stalk_dom"/>
</dbReference>
<evidence type="ECO:0000259" key="3">
    <source>
        <dbReference type="Pfam" id="PF05662"/>
    </source>
</evidence>
<name>A0A370N9C9_9BURK</name>
<dbReference type="Pfam" id="PF05658">
    <property type="entry name" value="YadA_head"/>
    <property type="match status" value="7"/>
</dbReference>
<reference evidence="6" key="1">
    <citation type="submission" date="2018-05" db="EMBL/GenBank/DDBJ databases">
        <authorList>
            <person name="Feng T."/>
        </authorList>
    </citation>
    <scope>NUCLEOTIDE SEQUENCE [LARGE SCALE GENOMIC DNA]</scope>
    <source>
        <strain evidence="6">S27</strain>
    </source>
</reference>
<accession>A0A370N9C9</accession>
<feature type="domain" description="Trimeric autotransporter adhesin YadA-like stalk" evidence="3">
    <location>
        <begin position="530"/>
        <end position="560"/>
    </location>
</feature>
<dbReference type="EMBL" id="QHKS01000008">
    <property type="protein sequence ID" value="RDK02220.1"/>
    <property type="molecule type" value="Genomic_DNA"/>
</dbReference>